<dbReference type="EMBL" id="CP036298">
    <property type="protein sequence ID" value="QDV24198.1"/>
    <property type="molecule type" value="Genomic_DNA"/>
</dbReference>
<protein>
    <submittedName>
        <fullName evidence="2">Uncharacterized protein</fullName>
    </submittedName>
</protein>
<reference evidence="2 3" key="1">
    <citation type="submission" date="2019-02" db="EMBL/GenBank/DDBJ databases">
        <title>Deep-cultivation of Planctomycetes and their phenomic and genomic characterization uncovers novel biology.</title>
        <authorList>
            <person name="Wiegand S."/>
            <person name="Jogler M."/>
            <person name="Boedeker C."/>
            <person name="Pinto D."/>
            <person name="Vollmers J."/>
            <person name="Rivas-Marin E."/>
            <person name="Kohn T."/>
            <person name="Peeters S.H."/>
            <person name="Heuer A."/>
            <person name="Rast P."/>
            <person name="Oberbeckmann S."/>
            <person name="Bunk B."/>
            <person name="Jeske O."/>
            <person name="Meyerdierks A."/>
            <person name="Storesund J.E."/>
            <person name="Kallscheuer N."/>
            <person name="Luecker S."/>
            <person name="Lage O.M."/>
            <person name="Pohl T."/>
            <person name="Merkel B.J."/>
            <person name="Hornburger P."/>
            <person name="Mueller R.-W."/>
            <person name="Bruemmer F."/>
            <person name="Labrenz M."/>
            <person name="Spormann A.M."/>
            <person name="Op den Camp H."/>
            <person name="Overmann J."/>
            <person name="Amann R."/>
            <person name="Jetten M.S.M."/>
            <person name="Mascher T."/>
            <person name="Medema M.H."/>
            <person name="Devos D.P."/>
            <person name="Kaster A.-K."/>
            <person name="Ovreas L."/>
            <person name="Rohde M."/>
            <person name="Galperin M.Y."/>
            <person name="Jogler C."/>
        </authorList>
    </citation>
    <scope>NUCLEOTIDE SEQUENCE [LARGE SCALE GENOMIC DNA]</scope>
    <source>
        <strain evidence="2 3">Q31a</strain>
    </source>
</reference>
<dbReference type="AlphaFoldDB" id="A0A518G6I1"/>
<proteinExistence type="predicted"/>
<sequence length="37" mass="4239">MNKHPRLASFSNTETHKEGGGDGHNDRQETHKKDHNQ</sequence>
<dbReference type="KEGG" id="ahel:Q31a_25130"/>
<evidence type="ECO:0000313" key="2">
    <source>
        <dbReference type="EMBL" id="QDV24198.1"/>
    </source>
</evidence>
<dbReference type="Proteomes" id="UP000318017">
    <property type="component" value="Chromosome"/>
</dbReference>
<evidence type="ECO:0000313" key="3">
    <source>
        <dbReference type="Proteomes" id="UP000318017"/>
    </source>
</evidence>
<keyword evidence="3" id="KW-1185">Reference proteome</keyword>
<gene>
    <name evidence="2" type="ORF">Q31a_25130</name>
</gene>
<organism evidence="2 3">
    <name type="scientific">Aureliella helgolandensis</name>
    <dbReference type="NCBI Taxonomy" id="2527968"/>
    <lineage>
        <taxon>Bacteria</taxon>
        <taxon>Pseudomonadati</taxon>
        <taxon>Planctomycetota</taxon>
        <taxon>Planctomycetia</taxon>
        <taxon>Pirellulales</taxon>
        <taxon>Pirellulaceae</taxon>
        <taxon>Aureliella</taxon>
    </lineage>
</organism>
<feature type="compositionally biased region" description="Basic and acidic residues" evidence="1">
    <location>
        <begin position="14"/>
        <end position="37"/>
    </location>
</feature>
<evidence type="ECO:0000256" key="1">
    <source>
        <dbReference type="SAM" id="MobiDB-lite"/>
    </source>
</evidence>
<feature type="region of interest" description="Disordered" evidence="1">
    <location>
        <begin position="1"/>
        <end position="37"/>
    </location>
</feature>
<accession>A0A518G6I1</accession>
<name>A0A518G6I1_9BACT</name>